<sequence length="272" mass="28258">METGANLAPLSRAGGPMTGPVPVERDTALGRTAARPQLLALPQVRHWLLLGLLLSAAVLALGLAAQLTPGFSATELGVDQDLSQHHAAALTAVAMILNVVFGPVAGVALIAAVALCIWLFRGGLVKAIAFGLVAVSGWVASEFFKILVARQRPNPALLFDPLAPETGSNSFPSGHVSFAVALGFALYFLARGTRWAKVSAFAAAAMALIVAWSRLYIGVHYPSDVTASFLAASAAVVMLTGLWNVAAPKIADRLPARAIARPLASEPASERK</sequence>
<dbReference type="InterPro" id="IPR036938">
    <property type="entry name" value="PAP2/HPO_sf"/>
</dbReference>
<dbReference type="PANTHER" id="PTHR14969:SF13">
    <property type="entry name" value="AT30094P"/>
    <property type="match status" value="1"/>
</dbReference>
<name>A0ABN2ZJW7_9MICC</name>
<dbReference type="Gene3D" id="1.20.144.10">
    <property type="entry name" value="Phosphatidic acid phosphatase type 2/haloperoxidase"/>
    <property type="match status" value="1"/>
</dbReference>
<feature type="transmembrane region" description="Helical" evidence="1">
    <location>
        <begin position="127"/>
        <end position="149"/>
    </location>
</feature>
<gene>
    <name evidence="3" type="ORF">GCM10009825_33600</name>
</gene>
<feature type="transmembrane region" description="Helical" evidence="1">
    <location>
        <begin position="47"/>
        <end position="67"/>
    </location>
</feature>
<evidence type="ECO:0000256" key="1">
    <source>
        <dbReference type="SAM" id="Phobius"/>
    </source>
</evidence>
<comment type="caution">
    <text evidence="3">The sequence shown here is derived from an EMBL/GenBank/DDBJ whole genome shotgun (WGS) entry which is preliminary data.</text>
</comment>
<evidence type="ECO:0000313" key="3">
    <source>
        <dbReference type="EMBL" id="GAA2143365.1"/>
    </source>
</evidence>
<evidence type="ECO:0000313" key="4">
    <source>
        <dbReference type="Proteomes" id="UP001500102"/>
    </source>
</evidence>
<dbReference type="SMART" id="SM00014">
    <property type="entry name" value="acidPPc"/>
    <property type="match status" value="1"/>
</dbReference>
<keyword evidence="1" id="KW-0812">Transmembrane</keyword>
<dbReference type="Pfam" id="PF01569">
    <property type="entry name" value="PAP2"/>
    <property type="match status" value="1"/>
</dbReference>
<feature type="transmembrane region" description="Helical" evidence="1">
    <location>
        <begin position="169"/>
        <end position="189"/>
    </location>
</feature>
<protein>
    <recommendedName>
        <fullName evidence="2">Phosphatidic acid phosphatase type 2/haloperoxidase domain-containing protein</fullName>
    </recommendedName>
</protein>
<dbReference type="InterPro" id="IPR000326">
    <property type="entry name" value="PAP2/HPO"/>
</dbReference>
<feature type="transmembrane region" description="Helical" evidence="1">
    <location>
        <begin position="87"/>
        <end position="120"/>
    </location>
</feature>
<dbReference type="EMBL" id="BAAAQB010000041">
    <property type="protein sequence ID" value="GAA2143365.1"/>
    <property type="molecule type" value="Genomic_DNA"/>
</dbReference>
<keyword evidence="1" id="KW-0472">Membrane</keyword>
<accession>A0ABN2ZJW7</accession>
<dbReference type="PANTHER" id="PTHR14969">
    <property type="entry name" value="SPHINGOSINE-1-PHOSPHATE PHOSPHOHYDROLASE"/>
    <property type="match status" value="1"/>
</dbReference>
<evidence type="ECO:0000259" key="2">
    <source>
        <dbReference type="SMART" id="SM00014"/>
    </source>
</evidence>
<proteinExistence type="predicted"/>
<organism evidence="3 4">
    <name type="scientific">Arthrobacter humicola</name>
    <dbReference type="NCBI Taxonomy" id="409291"/>
    <lineage>
        <taxon>Bacteria</taxon>
        <taxon>Bacillati</taxon>
        <taxon>Actinomycetota</taxon>
        <taxon>Actinomycetes</taxon>
        <taxon>Micrococcales</taxon>
        <taxon>Micrococcaceae</taxon>
        <taxon>Arthrobacter</taxon>
    </lineage>
</organism>
<dbReference type="SUPFAM" id="SSF48317">
    <property type="entry name" value="Acid phosphatase/Vanadium-dependent haloperoxidase"/>
    <property type="match status" value="1"/>
</dbReference>
<keyword evidence="4" id="KW-1185">Reference proteome</keyword>
<keyword evidence="1" id="KW-1133">Transmembrane helix</keyword>
<feature type="transmembrane region" description="Helical" evidence="1">
    <location>
        <begin position="201"/>
        <end position="219"/>
    </location>
</feature>
<dbReference type="Proteomes" id="UP001500102">
    <property type="component" value="Unassembled WGS sequence"/>
</dbReference>
<feature type="domain" description="Phosphatidic acid phosphatase type 2/haloperoxidase" evidence="2">
    <location>
        <begin position="125"/>
        <end position="240"/>
    </location>
</feature>
<reference evidence="3 4" key="1">
    <citation type="journal article" date="2019" name="Int. J. Syst. Evol. Microbiol.">
        <title>The Global Catalogue of Microorganisms (GCM) 10K type strain sequencing project: providing services to taxonomists for standard genome sequencing and annotation.</title>
        <authorList>
            <consortium name="The Broad Institute Genomics Platform"/>
            <consortium name="The Broad Institute Genome Sequencing Center for Infectious Disease"/>
            <person name="Wu L."/>
            <person name="Ma J."/>
        </authorList>
    </citation>
    <scope>NUCLEOTIDE SEQUENCE [LARGE SCALE GENOMIC DNA]</scope>
    <source>
        <strain evidence="3 4">JCM 15921</strain>
    </source>
</reference>
<feature type="transmembrane region" description="Helical" evidence="1">
    <location>
        <begin position="225"/>
        <end position="247"/>
    </location>
</feature>